<dbReference type="Pfam" id="PF00440">
    <property type="entry name" value="TetR_N"/>
    <property type="match status" value="1"/>
</dbReference>
<dbReference type="SUPFAM" id="SSF48498">
    <property type="entry name" value="Tetracyclin repressor-like, C-terminal domain"/>
    <property type="match status" value="1"/>
</dbReference>
<evidence type="ECO:0000256" key="3">
    <source>
        <dbReference type="ARBA" id="ARBA00023163"/>
    </source>
</evidence>
<dbReference type="PANTHER" id="PTHR30055:SF160">
    <property type="entry name" value="TRANSCRIPTIONAL REGULATORY PROTEIN (PROBABLY ASNC-FAMILY)-RELATED"/>
    <property type="match status" value="1"/>
</dbReference>
<dbReference type="SUPFAM" id="SSF46689">
    <property type="entry name" value="Homeodomain-like"/>
    <property type="match status" value="1"/>
</dbReference>
<dbReference type="GO" id="GO:0045892">
    <property type="term" value="P:negative regulation of DNA-templated transcription"/>
    <property type="evidence" value="ECO:0007669"/>
    <property type="project" value="UniProtKB-ARBA"/>
</dbReference>
<dbReference type="Gene3D" id="1.10.357.10">
    <property type="entry name" value="Tetracycline Repressor, domain 2"/>
    <property type="match status" value="1"/>
</dbReference>
<evidence type="ECO:0000256" key="4">
    <source>
        <dbReference type="PROSITE-ProRule" id="PRU00335"/>
    </source>
</evidence>
<dbReference type="PROSITE" id="PS50977">
    <property type="entry name" value="HTH_TETR_2"/>
    <property type="match status" value="1"/>
</dbReference>
<dbReference type="InterPro" id="IPR054129">
    <property type="entry name" value="DesT_TetR_C"/>
</dbReference>
<evidence type="ECO:0000256" key="2">
    <source>
        <dbReference type="ARBA" id="ARBA00023125"/>
    </source>
</evidence>
<sequence length="212" mass="23112">MTSPLTPERRVRLPRGERRAQLLGAALEAFAESGYHATAMDDIADRAGVSKPVLYQHFDSKLALYVAIAESVADDVVRRIEAALASEEGNEARITGCLSSFFEFVEQPSSGYPVLFRSDMTSDPSVASILERTRRACGESMGRVLAEETELSWDECVLLGTTMAGMAQAAAVAWYDRRGSMSRERVLELLSTIAWRGFGAVPPRARVVPVPG</sequence>
<keyword evidence="3" id="KW-0804">Transcription</keyword>
<feature type="DNA-binding region" description="H-T-H motif" evidence="4">
    <location>
        <begin position="39"/>
        <end position="58"/>
    </location>
</feature>
<dbReference type="STRING" id="767452.AVL62_06855"/>
<dbReference type="Pfam" id="PF21943">
    <property type="entry name" value="TetR_C_46"/>
    <property type="match status" value="1"/>
</dbReference>
<dbReference type="InterPro" id="IPR009057">
    <property type="entry name" value="Homeodomain-like_sf"/>
</dbReference>
<evidence type="ECO:0000313" key="7">
    <source>
        <dbReference type="Proteomes" id="UP000054837"/>
    </source>
</evidence>
<keyword evidence="7" id="KW-1185">Reference proteome</keyword>
<dbReference type="InterPro" id="IPR050109">
    <property type="entry name" value="HTH-type_TetR-like_transc_reg"/>
</dbReference>
<protein>
    <recommendedName>
        <fullName evidence="5">HTH tetR-type domain-containing protein</fullName>
    </recommendedName>
</protein>
<dbReference type="InterPro" id="IPR001647">
    <property type="entry name" value="HTH_TetR"/>
</dbReference>
<evidence type="ECO:0000259" key="5">
    <source>
        <dbReference type="PROSITE" id="PS50977"/>
    </source>
</evidence>
<dbReference type="GO" id="GO:0003700">
    <property type="term" value="F:DNA-binding transcription factor activity"/>
    <property type="evidence" value="ECO:0007669"/>
    <property type="project" value="TreeGrafter"/>
</dbReference>
<dbReference type="OrthoDB" id="70491at2"/>
<dbReference type="PRINTS" id="PR00455">
    <property type="entry name" value="HTHTETR"/>
</dbReference>
<dbReference type="PANTHER" id="PTHR30055">
    <property type="entry name" value="HTH-TYPE TRANSCRIPTIONAL REGULATOR RUTR"/>
    <property type="match status" value="1"/>
</dbReference>
<dbReference type="GO" id="GO:0000976">
    <property type="term" value="F:transcription cis-regulatory region binding"/>
    <property type="evidence" value="ECO:0007669"/>
    <property type="project" value="TreeGrafter"/>
</dbReference>
<dbReference type="AlphaFoldDB" id="A0A0W8IHI1"/>
<dbReference type="FunFam" id="1.10.10.60:FF:000141">
    <property type="entry name" value="TetR family transcriptional regulator"/>
    <property type="match status" value="1"/>
</dbReference>
<evidence type="ECO:0000313" key="6">
    <source>
        <dbReference type="EMBL" id="KUG59385.1"/>
    </source>
</evidence>
<keyword evidence="2 4" id="KW-0238">DNA-binding</keyword>
<reference evidence="6 7" key="1">
    <citation type="submission" date="2015-12" db="EMBL/GenBank/DDBJ databases">
        <title>Serinicoccus chungangenesis strain CD08_5 genome sequencing and assembly.</title>
        <authorList>
            <person name="Chander A.M."/>
            <person name="Kaur G."/>
            <person name="Nair G.R."/>
            <person name="Dhawan D.K."/>
            <person name="Kochhar R.K."/>
            <person name="Mayilraj S."/>
            <person name="Bhadada S.K."/>
        </authorList>
    </citation>
    <scope>NUCLEOTIDE SEQUENCE [LARGE SCALE GENOMIC DNA]</scope>
    <source>
        <strain evidence="6 7">CD08_5</strain>
    </source>
</reference>
<dbReference type="EMBL" id="LQBL01000002">
    <property type="protein sequence ID" value="KUG59385.1"/>
    <property type="molecule type" value="Genomic_DNA"/>
</dbReference>
<evidence type="ECO:0000256" key="1">
    <source>
        <dbReference type="ARBA" id="ARBA00023015"/>
    </source>
</evidence>
<accession>A0A0W8IHI1</accession>
<gene>
    <name evidence="6" type="ORF">AVL62_06855</name>
</gene>
<dbReference type="Proteomes" id="UP000054837">
    <property type="component" value="Unassembled WGS sequence"/>
</dbReference>
<feature type="domain" description="HTH tetR-type" evidence="5">
    <location>
        <begin position="16"/>
        <end position="76"/>
    </location>
</feature>
<proteinExistence type="predicted"/>
<dbReference type="RefSeq" id="WP_058889860.1">
    <property type="nucleotide sequence ID" value="NZ_LQBL01000002.1"/>
</dbReference>
<keyword evidence="1" id="KW-0805">Transcription regulation</keyword>
<name>A0A0W8IHI1_9MICO</name>
<comment type="caution">
    <text evidence="6">The sequence shown here is derived from an EMBL/GenBank/DDBJ whole genome shotgun (WGS) entry which is preliminary data.</text>
</comment>
<organism evidence="6 7">
    <name type="scientific">Serinicoccus chungangensis</name>
    <dbReference type="NCBI Taxonomy" id="767452"/>
    <lineage>
        <taxon>Bacteria</taxon>
        <taxon>Bacillati</taxon>
        <taxon>Actinomycetota</taxon>
        <taxon>Actinomycetes</taxon>
        <taxon>Micrococcales</taxon>
        <taxon>Ornithinimicrobiaceae</taxon>
        <taxon>Serinicoccus</taxon>
    </lineage>
</organism>
<dbReference type="InterPro" id="IPR036271">
    <property type="entry name" value="Tet_transcr_reg_TetR-rel_C_sf"/>
</dbReference>